<organism evidence="3 5">
    <name type="scientific">Rotaria sordida</name>
    <dbReference type="NCBI Taxonomy" id="392033"/>
    <lineage>
        <taxon>Eukaryota</taxon>
        <taxon>Metazoa</taxon>
        <taxon>Spiralia</taxon>
        <taxon>Gnathifera</taxon>
        <taxon>Rotifera</taxon>
        <taxon>Eurotatoria</taxon>
        <taxon>Bdelloidea</taxon>
        <taxon>Philodinida</taxon>
        <taxon>Philodinidae</taxon>
        <taxon>Rotaria</taxon>
    </lineage>
</organism>
<dbReference type="Proteomes" id="UP000663854">
    <property type="component" value="Unassembled WGS sequence"/>
</dbReference>
<feature type="region of interest" description="Disordered" evidence="1">
    <location>
        <begin position="1"/>
        <end position="40"/>
    </location>
</feature>
<comment type="caution">
    <text evidence="3">The sequence shown here is derived from an EMBL/GenBank/DDBJ whole genome shotgun (WGS) entry which is preliminary data.</text>
</comment>
<dbReference type="EMBL" id="CAJNOH010000118">
    <property type="protein sequence ID" value="CAF0883738.1"/>
    <property type="molecule type" value="Genomic_DNA"/>
</dbReference>
<evidence type="ECO:0000313" key="4">
    <source>
        <dbReference type="EMBL" id="CAF1133482.1"/>
    </source>
</evidence>
<protein>
    <submittedName>
        <fullName evidence="3">Uncharacterized protein</fullName>
    </submittedName>
</protein>
<dbReference type="InterPro" id="IPR001084">
    <property type="entry name" value="MAP_tubulin-bd_rpt"/>
</dbReference>
<evidence type="ECO:0000256" key="1">
    <source>
        <dbReference type="SAM" id="MobiDB-lite"/>
    </source>
</evidence>
<evidence type="ECO:0000313" key="5">
    <source>
        <dbReference type="Proteomes" id="UP000663870"/>
    </source>
</evidence>
<dbReference type="Proteomes" id="UP000663870">
    <property type="component" value="Unassembled WGS sequence"/>
</dbReference>
<sequence length="163" mass="18429">MNSSTTMKKGLNRRVSPPSKDAPGLSSRTSSTESTQIPRQLWWSPKRNAVEIYNQSVPIRNVTSKVDSMSNVKYRPTGGQVTLPQESTKWQASSRVNSLSNINWTPPVPHVSIQQEKLNWKAQPKINSMDNIKYKPVERSVEIYNEKLDFAHATPRVDCGFSN</sequence>
<feature type="compositionally biased region" description="Polar residues" evidence="1">
    <location>
        <begin position="79"/>
        <end position="89"/>
    </location>
</feature>
<evidence type="ECO:0000313" key="2">
    <source>
        <dbReference type="EMBL" id="CAF0883738.1"/>
    </source>
</evidence>
<dbReference type="GO" id="GO:0015631">
    <property type="term" value="F:tubulin binding"/>
    <property type="evidence" value="ECO:0007669"/>
    <property type="project" value="InterPro"/>
</dbReference>
<evidence type="ECO:0000313" key="3">
    <source>
        <dbReference type="EMBL" id="CAF1125400.1"/>
    </source>
</evidence>
<reference evidence="3" key="1">
    <citation type="submission" date="2021-02" db="EMBL/GenBank/DDBJ databases">
        <authorList>
            <person name="Nowell W R."/>
        </authorList>
    </citation>
    <scope>NUCLEOTIDE SEQUENCE</scope>
</reference>
<dbReference type="PROSITE" id="PS51491">
    <property type="entry name" value="TAU_MAP_2"/>
    <property type="match status" value="1"/>
</dbReference>
<name>A0A814QW21_9BILA</name>
<gene>
    <name evidence="3" type="ORF">JXQ802_LOCUS20428</name>
    <name evidence="4" type="ORF">JXQ802_LOCUS20830</name>
    <name evidence="2" type="ORF">PYM288_LOCUS8670</name>
</gene>
<keyword evidence="5" id="KW-1185">Reference proteome</keyword>
<dbReference type="Pfam" id="PF00418">
    <property type="entry name" value="Tubulin-binding"/>
    <property type="match status" value="2"/>
</dbReference>
<dbReference type="EMBL" id="CAJNOL010000601">
    <property type="protein sequence ID" value="CAF1133482.1"/>
    <property type="molecule type" value="Genomic_DNA"/>
</dbReference>
<feature type="region of interest" description="Disordered" evidence="1">
    <location>
        <begin position="70"/>
        <end position="89"/>
    </location>
</feature>
<accession>A0A814QW21</accession>
<dbReference type="AlphaFoldDB" id="A0A814QW21"/>
<proteinExistence type="predicted"/>
<feature type="compositionally biased region" description="Polar residues" evidence="1">
    <location>
        <begin position="26"/>
        <end position="38"/>
    </location>
</feature>
<dbReference type="EMBL" id="CAJNOL010000584">
    <property type="protein sequence ID" value="CAF1125400.1"/>
    <property type="molecule type" value="Genomic_DNA"/>
</dbReference>